<dbReference type="SUPFAM" id="SSF53098">
    <property type="entry name" value="Ribonuclease H-like"/>
    <property type="match status" value="1"/>
</dbReference>
<name>H3AL47_LATCH</name>
<accession>H3AL47</accession>
<dbReference type="Ensembl" id="ENSLACT00000010447.1">
    <property type="protein sequence ID" value="ENSLACP00000010368.1"/>
    <property type="gene ID" value="ENSLACG00000009132.1"/>
</dbReference>
<dbReference type="InterPro" id="IPR012337">
    <property type="entry name" value="RNaseH-like_sf"/>
</dbReference>
<protein>
    <submittedName>
        <fullName evidence="1">Uncharacterized protein</fullName>
    </submittedName>
</protein>
<dbReference type="GeneTree" id="ENSGT00950000182812"/>
<organism evidence="1 2">
    <name type="scientific">Latimeria chalumnae</name>
    <name type="common">Coelacanth</name>
    <dbReference type="NCBI Taxonomy" id="7897"/>
    <lineage>
        <taxon>Eukaryota</taxon>
        <taxon>Metazoa</taxon>
        <taxon>Chordata</taxon>
        <taxon>Craniata</taxon>
        <taxon>Vertebrata</taxon>
        <taxon>Euteleostomi</taxon>
        <taxon>Coelacanthiformes</taxon>
        <taxon>Coelacanthidae</taxon>
        <taxon>Latimeria</taxon>
    </lineage>
</organism>
<dbReference type="EMBL" id="AFYH01173159">
    <property type="status" value="NOT_ANNOTATED_CDS"/>
    <property type="molecule type" value="Genomic_DNA"/>
</dbReference>
<dbReference type="PANTHER" id="PTHR45913">
    <property type="entry name" value="EPM2A-INTERACTING PROTEIN 1"/>
    <property type="match status" value="1"/>
</dbReference>
<reference evidence="1" key="3">
    <citation type="submission" date="2025-09" db="UniProtKB">
        <authorList>
            <consortium name="Ensembl"/>
        </authorList>
    </citation>
    <scope>IDENTIFICATION</scope>
</reference>
<evidence type="ECO:0000313" key="2">
    <source>
        <dbReference type="Proteomes" id="UP000008672"/>
    </source>
</evidence>
<dbReference type="PANTHER" id="PTHR45913:SF21">
    <property type="entry name" value="DUF4371 DOMAIN-CONTAINING PROTEIN"/>
    <property type="match status" value="1"/>
</dbReference>
<proteinExistence type="predicted"/>
<dbReference type="Proteomes" id="UP000008672">
    <property type="component" value="Unassembled WGS sequence"/>
</dbReference>
<dbReference type="AlphaFoldDB" id="H3AL47"/>
<sequence>PFTDGALLKEASILLVSTLCKGEKYGDAIIKKLTDVTLSANTVVRRTEDIGHNVFGQLLSDICASEWFTLAVDESTDISDVSQLSLYILYVKDFELREEFFSLLQLPERTTGVDVKSAINKFFTKWNIPKDKLVSLTTDSAKATTGSVTGLVGLLQKDPCYKNLKTCIHCLIHQQALCSKHRNMENVMSFVVKTVNVIKKSSALTHFKALLCQQGKDKSPLESTEWLIDTHFLTDLTTVNQLNLQLQGQNQLITDLISAVNSFKAKLKIFVRDITARKHFVFLSKQLASALTAESIALSAFKPDKYIRILEDMILEFNLHFGELATLSPIAELLCNPFNIDDVEGNTDMEVCELQNSMELKECFDSYSSGSLFQGSSIKQEAVITKVASIVVVMWGSSYVCEQMFSVIKIIKSKLCSSISDSHPEDSLQIST</sequence>
<reference evidence="2" key="1">
    <citation type="submission" date="2011-08" db="EMBL/GenBank/DDBJ databases">
        <title>The draft genome of Latimeria chalumnae.</title>
        <authorList>
            <person name="Di Palma F."/>
            <person name="Alfoldi J."/>
            <person name="Johnson J."/>
            <person name="Berlin A."/>
            <person name="Gnerre S."/>
            <person name="Jaffe D."/>
            <person name="MacCallum I."/>
            <person name="Young S."/>
            <person name="Walker B.J."/>
            <person name="Lander E."/>
            <person name="Lindblad-Toh K."/>
        </authorList>
    </citation>
    <scope>NUCLEOTIDE SEQUENCE [LARGE SCALE GENOMIC DNA]</scope>
    <source>
        <strain evidence="2">Wild caught</strain>
    </source>
</reference>
<keyword evidence="2" id="KW-1185">Reference proteome</keyword>
<reference evidence="1" key="2">
    <citation type="submission" date="2025-08" db="UniProtKB">
        <authorList>
            <consortium name="Ensembl"/>
        </authorList>
    </citation>
    <scope>IDENTIFICATION</scope>
</reference>
<evidence type="ECO:0000313" key="1">
    <source>
        <dbReference type="Ensembl" id="ENSLACP00000010368.1"/>
    </source>
</evidence>